<keyword evidence="4 6" id="KW-0175">Coiled coil</keyword>
<feature type="compositionally biased region" description="Basic and acidic residues" evidence="7">
    <location>
        <begin position="566"/>
        <end position="580"/>
    </location>
</feature>
<dbReference type="InParanoid" id="G7DZN2"/>
<evidence type="ECO:0000313" key="10">
    <source>
        <dbReference type="Proteomes" id="UP000009131"/>
    </source>
</evidence>
<dbReference type="Proteomes" id="UP000009131">
    <property type="component" value="Unassembled WGS sequence"/>
</dbReference>
<feature type="region of interest" description="Disordered" evidence="7">
    <location>
        <begin position="555"/>
        <end position="580"/>
    </location>
</feature>
<keyword evidence="5" id="KW-0206">Cytoskeleton</keyword>
<feature type="compositionally biased region" description="Acidic residues" evidence="7">
    <location>
        <begin position="201"/>
        <end position="210"/>
    </location>
</feature>
<feature type="compositionally biased region" description="Polar residues" evidence="7">
    <location>
        <begin position="211"/>
        <end position="223"/>
    </location>
</feature>
<evidence type="ECO:0000256" key="6">
    <source>
        <dbReference type="SAM" id="Coils"/>
    </source>
</evidence>
<evidence type="ECO:0000256" key="5">
    <source>
        <dbReference type="ARBA" id="ARBA00023212"/>
    </source>
</evidence>
<keyword evidence="3" id="KW-0597">Phosphoprotein</keyword>
<feature type="region of interest" description="Disordered" evidence="7">
    <location>
        <begin position="364"/>
        <end position="401"/>
    </location>
</feature>
<feature type="compositionally biased region" description="Polar residues" evidence="7">
    <location>
        <begin position="95"/>
        <end position="109"/>
    </location>
</feature>
<dbReference type="GO" id="GO:0005737">
    <property type="term" value="C:cytoplasm"/>
    <property type="evidence" value="ECO:0007669"/>
    <property type="project" value="UniProtKB-ARBA"/>
</dbReference>
<keyword evidence="2" id="KW-0963">Cytoplasm</keyword>
<proteinExistence type="predicted"/>
<evidence type="ECO:0000313" key="9">
    <source>
        <dbReference type="EMBL" id="GAA96042.1"/>
    </source>
</evidence>
<evidence type="ECO:0000256" key="1">
    <source>
        <dbReference type="ARBA" id="ARBA00004267"/>
    </source>
</evidence>
<sequence length="1210" mass="134498">MDSVSTIGRRQAQNEHANMNLPALPNFGDTDSVSDSEVDSSPSRHHLGDSVNMLNGLDSTLDESVEMGLTKPARADSVTPSNRFHLRHHADKENSPSPVASSRASQASTVRPGPRSRSSSPSILAGQASPATARANGSPAPRNAHSNRFAPASRPRARSKLARYPDGHALTDVESQQSIESVSVSPAQPKEAGQPPQDLDTTVEDVESDNDGQQQALPTNMLNVSMRRKQLGRSATRKDMPPSPPDTVSSLDKDDFAQQSADETVLPGNDTPNRNLSWLASPSKASEGMTTFDDSRAADPATPGPRNGSDSAQLRKAYLLDTLKRTAVASTNRFKRVKGTPYARRHVSATADRTPKYNLSQFGASAADESDASASSSTSDDLTTYGRSIHPNLNNSLPLDDDEINTDGRKLLSYLQGMQTKLAAENHALLETVEEQREKINRLRHEATNAPTPKAKSNGAAQISELQRALELTTDELKTLRDAAFELIDESDELAAIDAETRVPAAELTRRMLERASLVDDRIEMLENQLQEQGQAHNDKMRQLHAELDDVMRTQEESIQQQSRDLAAERSDFSKERDAHAGELDQLRRLVAEQAKEHDALARQLSVAEVAATQAQTKCEAIERQLRSRPVHSPTAADDKSLHEQLRAAQNRVLSLEQETGQHKIRPLQTATDSADSLETIRKLTTECERLRKDNRDMQTRFTETLKSKDIETKAVHVNLLRAMRQSSPSSTPGKSISNISSATTGTSPELFKGAIKDRGSTSKCLEGKTFPEVAEHVQQLDKQLNDANMEIKRLTEQLAEAAYDNVSLAAQLKTLRLDSTMLSRELQEALGPHEWQERQRSAGNVTNTYLDQLVDKVRHLTQAEERNASVEKELDLAKQLVYKLKMHFGASKSDARDLLEEYGSIAETVTAQRDTIRALEKQIDVVDTTTASKLASERITAISVINRLLTRQESITDDFTRLGASVWDVDVRLAAQVEEIDRLKAVLKRKDSELRKAGREQRHLHRSKAEMFKSIDSLREELKAVQEDAVVLGRDIDLALREPATGLQLSASEAQKSLRQQLSEAEQRITELAQLASQPSSDDTNELIARHREECRGLFQWIAYLKKRCLREGQFRDDLRLQKEYLQTQLEREQVKIDTTSLTLQRFGLPLLASNEPEERVPRLKSVAVLVLSTIRLQRMAADWRSVEETKKLVRSAYAHVRGKSFQAE</sequence>
<protein>
    <recommendedName>
        <fullName evidence="8">Pericentrin/AKAP-450 centrosomal targeting domain-containing protein</fullName>
    </recommendedName>
</protein>
<feature type="compositionally biased region" description="Low complexity" evidence="7">
    <location>
        <begin position="364"/>
        <end position="381"/>
    </location>
</feature>
<feature type="region of interest" description="Disordered" evidence="7">
    <location>
        <begin position="1"/>
        <end position="312"/>
    </location>
</feature>
<dbReference type="HOGENOM" id="CLU_269813_0_0_1"/>
<keyword evidence="10" id="KW-1185">Reference proteome</keyword>
<feature type="coiled-coil region" evidence="6">
    <location>
        <begin position="854"/>
        <end position="881"/>
    </location>
</feature>
<feature type="coiled-coil region" evidence="6">
    <location>
        <begin position="974"/>
        <end position="1076"/>
    </location>
</feature>
<evidence type="ECO:0000256" key="3">
    <source>
        <dbReference type="ARBA" id="ARBA00022553"/>
    </source>
</evidence>
<dbReference type="STRING" id="764103.G7DZN2"/>
<feature type="compositionally biased region" description="Low complexity" evidence="7">
    <location>
        <begin position="727"/>
        <end position="738"/>
    </location>
</feature>
<dbReference type="InterPro" id="IPR019528">
    <property type="entry name" value="PACT_domain"/>
</dbReference>
<dbReference type="AlphaFoldDB" id="G7DZN2"/>
<name>G7DZN2_MIXOS</name>
<comment type="caution">
    <text evidence="9">The sequence shown here is derived from an EMBL/GenBank/DDBJ whole genome shotgun (WGS) entry which is preliminary data.</text>
</comment>
<feature type="compositionally biased region" description="Low complexity" evidence="7">
    <location>
        <begin position="173"/>
        <end position="185"/>
    </location>
</feature>
<dbReference type="OrthoDB" id="2020852at2759"/>
<evidence type="ECO:0000256" key="2">
    <source>
        <dbReference type="ARBA" id="ARBA00022490"/>
    </source>
</evidence>
<feature type="compositionally biased region" description="Polar residues" evidence="7">
    <location>
        <begin position="739"/>
        <end position="748"/>
    </location>
</feature>
<feature type="coiled-coil region" evidence="6">
    <location>
        <begin position="778"/>
        <end position="805"/>
    </location>
</feature>
<organism evidence="9 10">
    <name type="scientific">Mixia osmundae (strain CBS 9802 / IAM 14324 / JCM 22182 / KY 12970)</name>
    <dbReference type="NCBI Taxonomy" id="764103"/>
    <lineage>
        <taxon>Eukaryota</taxon>
        <taxon>Fungi</taxon>
        <taxon>Dikarya</taxon>
        <taxon>Basidiomycota</taxon>
        <taxon>Pucciniomycotina</taxon>
        <taxon>Mixiomycetes</taxon>
        <taxon>Mixiales</taxon>
        <taxon>Mixiaceae</taxon>
        <taxon>Mixia</taxon>
    </lineage>
</organism>
<feature type="coiled-coil region" evidence="6">
    <location>
        <begin position="426"/>
        <end position="483"/>
    </location>
</feature>
<dbReference type="GO" id="GO:0005815">
    <property type="term" value="C:microtubule organizing center"/>
    <property type="evidence" value="ECO:0007669"/>
    <property type="project" value="UniProtKB-SubCell"/>
</dbReference>
<reference evidence="9 10" key="2">
    <citation type="journal article" date="2012" name="Open Biol.">
        <title>Characteristics of nucleosomes and linker DNA regions on the genome of the basidiomycete Mixia osmundae revealed by mono- and dinucleosome mapping.</title>
        <authorList>
            <person name="Nishida H."/>
            <person name="Kondo S."/>
            <person name="Matsumoto T."/>
            <person name="Suzuki Y."/>
            <person name="Yoshikawa H."/>
            <person name="Taylor T.D."/>
            <person name="Sugiyama J."/>
        </authorList>
    </citation>
    <scope>NUCLEOTIDE SEQUENCE [LARGE SCALE GENOMIC DNA]</scope>
    <source>
        <strain evidence="10">CBS 9802 / IAM 14324 / JCM 22182 / KY 12970</strain>
    </source>
</reference>
<dbReference type="eggNOG" id="ENOG502S2EF">
    <property type="taxonomic scope" value="Eukaryota"/>
</dbReference>
<accession>G7DZN2</accession>
<evidence type="ECO:0000256" key="4">
    <source>
        <dbReference type="ARBA" id="ARBA00023054"/>
    </source>
</evidence>
<evidence type="ECO:0000256" key="7">
    <source>
        <dbReference type="SAM" id="MobiDB-lite"/>
    </source>
</evidence>
<feature type="region of interest" description="Disordered" evidence="7">
    <location>
        <begin position="725"/>
        <end position="751"/>
    </location>
</feature>
<comment type="subcellular location">
    <subcellularLocation>
        <location evidence="1">Cytoplasm</location>
        <location evidence="1">Cytoskeleton</location>
        <location evidence="1">Microtubule organizing center</location>
    </subcellularLocation>
</comment>
<dbReference type="Pfam" id="PF10495">
    <property type="entry name" value="PACT_coil_coil"/>
    <property type="match status" value="1"/>
</dbReference>
<feature type="domain" description="Pericentrin/AKAP-450 centrosomal targeting" evidence="8">
    <location>
        <begin position="1109"/>
        <end position="1185"/>
    </location>
</feature>
<feature type="compositionally biased region" description="Polar residues" evidence="7">
    <location>
        <begin position="270"/>
        <end position="284"/>
    </location>
</feature>
<dbReference type="EMBL" id="BABT02000071">
    <property type="protein sequence ID" value="GAA96042.1"/>
    <property type="molecule type" value="Genomic_DNA"/>
</dbReference>
<reference evidence="9 10" key="1">
    <citation type="journal article" date="2011" name="J. Gen. Appl. Microbiol.">
        <title>Draft genome sequencing of the enigmatic basidiomycete Mixia osmundae.</title>
        <authorList>
            <person name="Nishida H."/>
            <person name="Nagatsuka Y."/>
            <person name="Sugiyama J."/>
        </authorList>
    </citation>
    <scope>NUCLEOTIDE SEQUENCE [LARGE SCALE GENOMIC DNA]</scope>
    <source>
        <strain evidence="10">CBS 9802 / IAM 14324 / JCM 22182 / KY 12970</strain>
    </source>
</reference>
<evidence type="ECO:0000259" key="8">
    <source>
        <dbReference type="Pfam" id="PF10495"/>
    </source>
</evidence>
<feature type="region of interest" description="Disordered" evidence="7">
    <location>
        <begin position="657"/>
        <end position="677"/>
    </location>
</feature>
<gene>
    <name evidence="9" type="primary">Mo02703</name>
    <name evidence="9" type="ORF">E5Q_02703</name>
</gene>
<feature type="compositionally biased region" description="Low complexity" evidence="7">
    <location>
        <begin position="111"/>
        <end position="122"/>
    </location>
</feature>